<evidence type="ECO:0000313" key="3">
    <source>
        <dbReference type="EMBL" id="KAJ9134240.1"/>
    </source>
</evidence>
<feature type="compositionally biased region" description="Low complexity" evidence="1">
    <location>
        <begin position="299"/>
        <end position="315"/>
    </location>
</feature>
<dbReference type="EMBL" id="JANBVN010000185">
    <property type="protein sequence ID" value="KAJ9134240.1"/>
    <property type="molecule type" value="Genomic_DNA"/>
</dbReference>
<feature type="compositionally biased region" description="Polar residues" evidence="1">
    <location>
        <begin position="337"/>
        <end position="352"/>
    </location>
</feature>
<feature type="compositionally biased region" description="Low complexity" evidence="1">
    <location>
        <begin position="232"/>
        <end position="253"/>
    </location>
</feature>
<evidence type="ECO:0000256" key="2">
    <source>
        <dbReference type="SAM" id="Phobius"/>
    </source>
</evidence>
<organism evidence="3 4">
    <name type="scientific">Coniochaeta hoffmannii</name>
    <dbReference type="NCBI Taxonomy" id="91930"/>
    <lineage>
        <taxon>Eukaryota</taxon>
        <taxon>Fungi</taxon>
        <taxon>Dikarya</taxon>
        <taxon>Ascomycota</taxon>
        <taxon>Pezizomycotina</taxon>
        <taxon>Sordariomycetes</taxon>
        <taxon>Sordariomycetidae</taxon>
        <taxon>Coniochaetales</taxon>
        <taxon>Coniochaetaceae</taxon>
        <taxon>Coniochaeta</taxon>
    </lineage>
</organism>
<feature type="compositionally biased region" description="Polar residues" evidence="1">
    <location>
        <begin position="213"/>
        <end position="225"/>
    </location>
</feature>
<keyword evidence="2" id="KW-1133">Transmembrane helix</keyword>
<protein>
    <submittedName>
        <fullName evidence="3">Uncharacterized protein</fullName>
    </submittedName>
</protein>
<feature type="transmembrane region" description="Helical" evidence="2">
    <location>
        <begin position="40"/>
        <end position="61"/>
    </location>
</feature>
<evidence type="ECO:0000256" key="1">
    <source>
        <dbReference type="SAM" id="MobiDB-lite"/>
    </source>
</evidence>
<feature type="region of interest" description="Disordered" evidence="1">
    <location>
        <begin position="399"/>
        <end position="463"/>
    </location>
</feature>
<feature type="compositionally biased region" description="Polar residues" evidence="1">
    <location>
        <begin position="402"/>
        <end position="414"/>
    </location>
</feature>
<keyword evidence="2" id="KW-0472">Membrane</keyword>
<feature type="region of interest" description="Disordered" evidence="1">
    <location>
        <begin position="471"/>
        <end position="490"/>
    </location>
</feature>
<dbReference type="Proteomes" id="UP001174691">
    <property type="component" value="Unassembled WGS sequence"/>
</dbReference>
<dbReference type="AlphaFoldDB" id="A0AA38R393"/>
<keyword evidence="2" id="KW-0812">Transmembrane</keyword>
<feature type="compositionally biased region" description="Basic and acidic residues" evidence="1">
    <location>
        <begin position="415"/>
        <end position="426"/>
    </location>
</feature>
<name>A0AA38R393_9PEZI</name>
<keyword evidence="4" id="KW-1185">Reference proteome</keyword>
<sequence length="490" mass="52463">MSLPRLVPIILGAAAALATAATMAIHCVLAHSLLDWNGSVRTAAVLSAVFESLVFVLLVWLIASDVRLWALRSRWMPFNNIWFGASLLLCTTAAAASVAAVVCLSNSSPTTLPSHILGSAATGFLAGSSVALGLAFALQLIFLVIHYISTRIGTQERAGSPESGAESRRSPLPQVKSIPYDRTAPVTTKAQETMPMVSRSPPSPPGSSGGRSATETMSSFRSSMSHFVRPISSRTRLLSSSQRSSRRPSSLDSNAYHERSSVATTEDGFDSWDTSAVDPQNRQTVLESSSPIPGRFLETIPASPTTSRSPSPGTPLDLEPPRTRRRSRSYSPAESGHSVQRSTFTEHQSVSESHIHPLFRSDSPIPPPAATPGTVVTAAPNAGQVISDRQSIRTLHRMRSGSLPTAPSPLSRQGSLDDFHRGRPEKGSVSPSVSPELREEPEEEEPKETERKMTPPIPDWILSAGSRLSMAGYNSRKSRGAGDGDVEGQF</sequence>
<comment type="caution">
    <text evidence="3">The sequence shown here is derived from an EMBL/GenBank/DDBJ whole genome shotgun (WGS) entry which is preliminary data.</text>
</comment>
<feature type="transmembrane region" description="Helical" evidence="2">
    <location>
        <begin position="124"/>
        <end position="148"/>
    </location>
</feature>
<accession>A0AA38R393</accession>
<feature type="region of interest" description="Disordered" evidence="1">
    <location>
        <begin position="156"/>
        <end position="387"/>
    </location>
</feature>
<reference evidence="3" key="1">
    <citation type="submission" date="2022-07" db="EMBL/GenBank/DDBJ databases">
        <title>Fungi with potential for degradation of polypropylene.</title>
        <authorList>
            <person name="Gostincar C."/>
        </authorList>
    </citation>
    <scope>NUCLEOTIDE SEQUENCE</scope>
    <source>
        <strain evidence="3">EXF-13287</strain>
    </source>
</reference>
<gene>
    <name evidence="3" type="ORF">NKR19_g8714</name>
</gene>
<feature type="compositionally biased region" description="Low complexity" evidence="1">
    <location>
        <begin position="371"/>
        <end position="382"/>
    </location>
</feature>
<feature type="compositionally biased region" description="Polar residues" evidence="1">
    <location>
        <begin position="272"/>
        <end position="291"/>
    </location>
</feature>
<feature type="transmembrane region" description="Helical" evidence="2">
    <location>
        <begin position="81"/>
        <end position="104"/>
    </location>
</feature>
<evidence type="ECO:0000313" key="4">
    <source>
        <dbReference type="Proteomes" id="UP001174691"/>
    </source>
</evidence>
<proteinExistence type="predicted"/>